<keyword evidence="2" id="KW-0732">Signal</keyword>
<feature type="chain" id="PRO_5020899793" evidence="2">
    <location>
        <begin position="28"/>
        <end position="2591"/>
    </location>
</feature>
<dbReference type="InterPro" id="IPR013783">
    <property type="entry name" value="Ig-like_fold"/>
</dbReference>
<accession>A0A4R3T3S9</accession>
<evidence type="ECO:0000259" key="3">
    <source>
        <dbReference type="Pfam" id="PF24547"/>
    </source>
</evidence>
<sequence length="2591" mass="293057">MKNGKKLVSMILVITMIVLTFPTSLFAEEMKTTEDSQTVAVESTFHQFAGVIFEDTNKNGQKDANEKGYADMEICFFNFDNKSQEADYITLTKADGTFQYPKVKEGSYRLKIQSADAQLDMKDYTIRNPQEDGFVMEEKQKKTYVIKDIHVPQTKSIALSLRKKPKKRIESHTLQTKQTDVPKQLVKKTIKDVTDSNKKKLTAKKEAMDITPVSMSELAYLPLEKTGAARNTDTALMANMRSALSAETWNFQTYYVGQDDAYYVDKSNDFSLKYQMEFHTSVVLEKEAVTIRIPKRLLQDRNGKDILPTSIAVPQGSKEQPIKNKIIPFNYYEEGADLVFFNYDRITAGSNIAFQILYKDVNIMTIRNGSQWSLTPSIQIMTKDGMEEKQLTPLRGSIHSQVQLMDVKKSPLLNEKSYYPGIYTKEQLQELVQGTIDEEFLTRFEAYRFVAWRVDIKGYATQPWDLYIKDQTSHDGKVVGFQHPYEPISYHGEAGYYKIATQNMEKKINYTGPEHAVLVVVAYPKDKVSANEVIENSVEVIAHPCDGGEDQTKESSTSWIYQDYDWNYHGDEIGVLKSGGGNFSSWLEVYKSARKAGQDVGDLPFKVNGINRGYAKTHYIQAADGIQLGDRIPGASYLMTTVDDFLYAYPNTGDVADYQVLDDQDYYYSSVSITQTDIGYDPYEDREAAPEKTKGIVIEAMFAGSHTWEKVKEIPWESSGRMRYYFTKEELKRKPWRVKVVHESVNYESDCMIELQVRLRHDSPVLAKLVKDNDDVQEITLENIAGIMGQKMAYGVPQEYYHSQSIENGNYREPGLIEATKALYDGILITRASAKATLTSLQKHAASYKYGQAWNDTTSGRVHLKYNIMAFDGYEVYDAKGVSFLKEYGVTSPGRKEVVFYDLLPYGIKFDPSIQIRAGRVPSTSSEAVKQEKGWDQEQVKVVVDSQKDIDTNYRGSGRTRIAFHIQYEGEDASGYYDKMWMEGWGVSFGAYYDWKDADISNAATNIAAFMPAKTDDEALLGTDNEVMPDDGRTYPSDEDKQRYQIFGEDIDGDGNQKEQTVLYANASVNEDIVMASMSKLEKLVRSDDDRFGSFDTEATVLCNHGYTYEISVKNATKTLSDMVVFDRLEDAPLYQADTHFENNWWYGSFTGINVNELKEKGVAPIVYYNANRNAKITTEDEAPDEVLTVEHGWIRSEDWKRELSEVKAIAVDMRKDREGNPFTIKEMGAVSFQIHMQSPKEDESLDTANHENTHDKKHPATYAYNDASFYSKVVEDQSEGTVNGNAVRVKQHQPETLEVIKTLQGKIPEKSKDMSFRFQASYAQKPFATQEYQLYKKTGDGWTACGTNRVYATEADGSFYLHADEKAVFHLLDQSLMEIKEEENPFWKVDITDVKHEDTRTMTFQNTYRPVLYAQKKVQGYPDKMDIAKETFLFQIKADDQPLANAEYWVVDSIRNDGGIPMKLKEGKTDANGQFEIKANEIIALFPGDEGIRYEVNEIYPGKDWFCEQTSVSGIMETFGNVATITNHYKWKELYLTKEVKHQNAEQCKKEFTFEVSSDDHLLTGARWVILNEDGSESDVEGILDENGRFSAACAGKIIKIEGFTAGKSYKVKEIDDTGYTDGDYYEPINATVEGMMPCYAKKAEATIVNDYLLRPLQITKLVSFDLSKVSESEQQAIETREFTMQILIEGKPYADKEYRIMKNGMPVGQGKTSNDGYFSIQHQQTIVFQDVGVEGMEYTIIETPDADYEQIYPVDKTPAIGKLAENSAVTFVNGDANTFMIGKEYVVGEEDNGRGNAYLEEIRQNADIRDKEKVHLKLEIQEHNGEWAVWPKETTEVQVLDTIHQTQATLLWEAGKEIQIEPWKRIMINTLPKDTRYRLSESSKDRYKLYKQDGGFIEITPKIGELTNVIQQQPLAILQNQISGRDQTSAIYKRMHLGSDEVMKGARLVYRVDVYDGKVWNPAANVAYIIADEKGISSNRIQRTQRDGKISIEKSANGYPIIYFSEADVKIQPSIVKDGTYRIVELIEESDAEWGQLSGYVDALDDCYNGRIDCQDAVGFVNSNRKTVIEIAKEMENDSDQEFTFELRQVLRASQENITDIKQILETRKGVHLAYTIYDSETNEIIAKRTTQATGEITIKAKQFARIEVCDDTVWTVSEKQNTPYVVKEVSGTKDKTSKLSENTMLLQAKAPVILAQLSIEAKKKFFLKEELLDKDDFIVRAMYSDGSIKTLAKDEYVIDKDQVPTSATFDLTFAYGGLKETKTLQTAGTVILTSEMVDNGVIDAVTEEKVILNQGDVVIPEVILVNDKPCIVVSIGGNAFNAKHEVKSVVMPDSITSIGNAAFYDCWLSDIKLSNNLKEIMPQTFWRAEYMLHITIPESVTAIRYSAFQSCLRLESVELPDNLQILEQSAFRGCTALKGTLVIPKNITVINEYLFTNCIHLEGVVLPDGLTEIGSQAFAECNSLVKINLPDSMQKMGFATFNKCTSLTHITLPAKLKEIPANGFGWCLALESITLAEGLEVIGTDAFVQCTKLKSIEIPSTVTSINNAFRFTGITSFFIKGKSKDQIAGAPWGLNATQALNIVWELDQ</sequence>
<dbReference type="EMBL" id="SMBP01000022">
    <property type="protein sequence ID" value="TCU55659.1"/>
    <property type="molecule type" value="Genomic_DNA"/>
</dbReference>
<proteinExistence type="predicted"/>
<dbReference type="InterPro" id="IPR053139">
    <property type="entry name" value="Surface_bspA-like"/>
</dbReference>
<dbReference type="Proteomes" id="UP000295773">
    <property type="component" value="Unassembled WGS sequence"/>
</dbReference>
<dbReference type="PANTHER" id="PTHR45661">
    <property type="entry name" value="SURFACE ANTIGEN"/>
    <property type="match status" value="1"/>
</dbReference>
<reference evidence="4 5" key="1">
    <citation type="submission" date="2019-03" db="EMBL/GenBank/DDBJ databases">
        <title>Genomic Encyclopedia of Type Strains, Phase IV (KMG-IV): sequencing the most valuable type-strain genomes for metagenomic binning, comparative biology and taxonomic classification.</title>
        <authorList>
            <person name="Goeker M."/>
        </authorList>
    </citation>
    <scope>NUCLEOTIDE SEQUENCE [LARGE SCALE GENOMIC DNA]</scope>
    <source>
        <strain evidence="4 5">DSM 29481</strain>
    </source>
</reference>
<dbReference type="SUPFAM" id="SSF117074">
    <property type="entry name" value="Hypothetical protein PA1324"/>
    <property type="match status" value="1"/>
</dbReference>
<dbReference type="SUPFAM" id="SSF52058">
    <property type="entry name" value="L domain-like"/>
    <property type="match status" value="1"/>
</dbReference>
<evidence type="ECO:0000256" key="1">
    <source>
        <dbReference type="SAM" id="MobiDB-lite"/>
    </source>
</evidence>
<dbReference type="InterPro" id="IPR026906">
    <property type="entry name" value="LRR_5"/>
</dbReference>
<dbReference type="Pfam" id="PF13306">
    <property type="entry name" value="LRR_5"/>
    <property type="match status" value="2"/>
</dbReference>
<name>A0A4R3T3S9_9FIRM</name>
<evidence type="ECO:0000313" key="5">
    <source>
        <dbReference type="Proteomes" id="UP000295773"/>
    </source>
</evidence>
<dbReference type="InterPro" id="IPR055382">
    <property type="entry name" value="DUF7601"/>
</dbReference>
<feature type="region of interest" description="Disordered" evidence="1">
    <location>
        <begin position="1240"/>
        <end position="1259"/>
    </location>
</feature>
<feature type="domain" description="DUF7601" evidence="3">
    <location>
        <begin position="1534"/>
        <end position="1653"/>
    </location>
</feature>
<gene>
    <name evidence="4" type="ORF">EDD61_12223</name>
</gene>
<evidence type="ECO:0000256" key="2">
    <source>
        <dbReference type="SAM" id="SignalP"/>
    </source>
</evidence>
<dbReference type="PANTHER" id="PTHR45661:SF3">
    <property type="entry name" value="IG-LIKE DOMAIN-CONTAINING PROTEIN"/>
    <property type="match status" value="1"/>
</dbReference>
<dbReference type="RefSeq" id="WP_132225474.1">
    <property type="nucleotide sequence ID" value="NZ_JANKBG010000021.1"/>
</dbReference>
<organism evidence="4 5">
    <name type="scientific">Longicatena caecimuris</name>
    <dbReference type="NCBI Taxonomy" id="1796635"/>
    <lineage>
        <taxon>Bacteria</taxon>
        <taxon>Bacillati</taxon>
        <taxon>Bacillota</taxon>
        <taxon>Erysipelotrichia</taxon>
        <taxon>Erysipelotrichales</taxon>
        <taxon>Erysipelotrichaceae</taxon>
        <taxon>Longicatena</taxon>
    </lineage>
</organism>
<dbReference type="Gene3D" id="3.80.10.10">
    <property type="entry name" value="Ribonuclease Inhibitor"/>
    <property type="match status" value="3"/>
</dbReference>
<dbReference type="Gene3D" id="2.60.40.1140">
    <property type="entry name" value="Collagen-binding surface protein Cna, B-type domain"/>
    <property type="match status" value="3"/>
</dbReference>
<feature type="compositionally biased region" description="Basic and acidic residues" evidence="1">
    <location>
        <begin position="1240"/>
        <end position="1255"/>
    </location>
</feature>
<evidence type="ECO:0000313" key="4">
    <source>
        <dbReference type="EMBL" id="TCU55659.1"/>
    </source>
</evidence>
<feature type="domain" description="DUF7601" evidence="3">
    <location>
        <begin position="1665"/>
        <end position="1775"/>
    </location>
</feature>
<dbReference type="InterPro" id="IPR032675">
    <property type="entry name" value="LRR_dom_sf"/>
</dbReference>
<feature type="signal peptide" evidence="2">
    <location>
        <begin position="1"/>
        <end position="27"/>
    </location>
</feature>
<dbReference type="Gene3D" id="2.60.40.10">
    <property type="entry name" value="Immunoglobulins"/>
    <property type="match status" value="1"/>
</dbReference>
<dbReference type="Pfam" id="PF24547">
    <property type="entry name" value="DUF7601"/>
    <property type="match status" value="2"/>
</dbReference>
<comment type="caution">
    <text evidence="4">The sequence shown here is derived from an EMBL/GenBank/DDBJ whole genome shotgun (WGS) entry which is preliminary data.</text>
</comment>
<keyword evidence="5" id="KW-1185">Reference proteome</keyword>
<protein>
    <submittedName>
        <fullName evidence="4">SdrD B-like protein</fullName>
    </submittedName>
</protein>